<reference evidence="1 2" key="1">
    <citation type="submission" date="2022-01" db="EMBL/GenBank/DDBJ databases">
        <authorList>
            <person name="Xiong W."/>
            <person name="Schranz E."/>
        </authorList>
    </citation>
    <scope>NUCLEOTIDE SEQUENCE [LARGE SCALE GENOMIC DNA]</scope>
</reference>
<proteinExistence type="predicted"/>
<gene>
    <name evidence="1" type="ORF">LVIROSA_LOCUS4645</name>
</gene>
<dbReference type="EMBL" id="CAKMRJ010000002">
    <property type="protein sequence ID" value="CAH1416915.1"/>
    <property type="molecule type" value="Genomic_DNA"/>
</dbReference>
<keyword evidence="2" id="KW-1185">Reference proteome</keyword>
<sequence length="132" mass="14571">MFHRPLLLAPINNSTNFPTCSSGGGENLVVIELHSSGGDGEFGDGGSRLEGSVWWCSVVTTTTTTEVVIDYQNRRGKERLRWRSFDGKGSVGGWDGGNNLLPLIFAFSGERRTTHLRWVSLASLMKKKWGQQ</sequence>
<protein>
    <submittedName>
        <fullName evidence="1">Uncharacterized protein</fullName>
    </submittedName>
</protein>
<name>A0AAU9LSL0_9ASTR</name>
<comment type="caution">
    <text evidence="1">The sequence shown here is derived from an EMBL/GenBank/DDBJ whole genome shotgun (WGS) entry which is preliminary data.</text>
</comment>
<dbReference type="Proteomes" id="UP001157418">
    <property type="component" value="Unassembled WGS sequence"/>
</dbReference>
<dbReference type="AlphaFoldDB" id="A0AAU9LSL0"/>
<evidence type="ECO:0000313" key="2">
    <source>
        <dbReference type="Proteomes" id="UP001157418"/>
    </source>
</evidence>
<accession>A0AAU9LSL0</accession>
<evidence type="ECO:0000313" key="1">
    <source>
        <dbReference type="EMBL" id="CAH1416915.1"/>
    </source>
</evidence>
<organism evidence="1 2">
    <name type="scientific">Lactuca virosa</name>
    <dbReference type="NCBI Taxonomy" id="75947"/>
    <lineage>
        <taxon>Eukaryota</taxon>
        <taxon>Viridiplantae</taxon>
        <taxon>Streptophyta</taxon>
        <taxon>Embryophyta</taxon>
        <taxon>Tracheophyta</taxon>
        <taxon>Spermatophyta</taxon>
        <taxon>Magnoliopsida</taxon>
        <taxon>eudicotyledons</taxon>
        <taxon>Gunneridae</taxon>
        <taxon>Pentapetalae</taxon>
        <taxon>asterids</taxon>
        <taxon>campanulids</taxon>
        <taxon>Asterales</taxon>
        <taxon>Asteraceae</taxon>
        <taxon>Cichorioideae</taxon>
        <taxon>Cichorieae</taxon>
        <taxon>Lactucinae</taxon>
        <taxon>Lactuca</taxon>
    </lineage>
</organism>